<feature type="compositionally biased region" description="Low complexity" evidence="11">
    <location>
        <begin position="3061"/>
        <end position="3070"/>
    </location>
</feature>
<keyword evidence="14" id="KW-0223">Dioxygenase</keyword>
<evidence type="ECO:0000256" key="8">
    <source>
        <dbReference type="ARBA" id="ARBA00023002"/>
    </source>
</evidence>
<dbReference type="Pfam" id="PF05721">
    <property type="entry name" value="PhyH"/>
    <property type="match status" value="1"/>
</dbReference>
<feature type="region of interest" description="Disordered" evidence="11">
    <location>
        <begin position="3348"/>
        <end position="3377"/>
    </location>
</feature>
<dbReference type="SUPFAM" id="SSF51905">
    <property type="entry name" value="FAD/NAD(P)-binding domain"/>
    <property type="match status" value="2"/>
</dbReference>
<dbReference type="PANTHER" id="PTHR43735">
    <property type="entry name" value="APOPTOSIS-INDUCING FACTOR 1"/>
    <property type="match status" value="1"/>
</dbReference>
<comment type="catalytic activity">
    <reaction evidence="10">
        <text>(2S)-4-acetamido-2-aminobutanoate = L-ectoine + H2O</text>
        <dbReference type="Rhea" id="RHEA:17281"/>
        <dbReference type="ChEBI" id="CHEBI:15377"/>
        <dbReference type="ChEBI" id="CHEBI:58515"/>
        <dbReference type="ChEBI" id="CHEBI:58929"/>
        <dbReference type="EC" id="4.2.1.108"/>
    </reaction>
</comment>
<dbReference type="EC" id="4.2.1.108" evidence="4"/>
<evidence type="ECO:0000256" key="5">
    <source>
        <dbReference type="ARBA" id="ARBA00019707"/>
    </source>
</evidence>
<dbReference type="CDD" id="cd09272">
    <property type="entry name" value="RNase_HI_RT_Ty1"/>
    <property type="match status" value="1"/>
</dbReference>
<dbReference type="EMBL" id="LSRX01000054">
    <property type="protein sequence ID" value="OLQ11745.1"/>
    <property type="molecule type" value="Genomic_DNA"/>
</dbReference>
<feature type="region of interest" description="Disordered" evidence="11">
    <location>
        <begin position="2986"/>
        <end position="3085"/>
    </location>
</feature>
<evidence type="ECO:0000256" key="6">
    <source>
        <dbReference type="ARBA" id="ARBA00022630"/>
    </source>
</evidence>
<feature type="region of interest" description="Disordered" evidence="11">
    <location>
        <begin position="1685"/>
        <end position="1749"/>
    </location>
</feature>
<feature type="compositionally biased region" description="Basic and acidic residues" evidence="11">
    <location>
        <begin position="3012"/>
        <end position="3038"/>
    </location>
</feature>
<evidence type="ECO:0000256" key="2">
    <source>
        <dbReference type="ARBA" id="ARBA00006442"/>
    </source>
</evidence>
<comment type="caution">
    <text evidence="14">The sequence shown here is derived from an EMBL/GenBank/DDBJ whole genome shotgun (WGS) entry which is preliminary data.</text>
</comment>
<evidence type="ECO:0000256" key="7">
    <source>
        <dbReference type="ARBA" id="ARBA00022827"/>
    </source>
</evidence>
<dbReference type="SUPFAM" id="SSF51182">
    <property type="entry name" value="RmlC-like cupins"/>
    <property type="match status" value="1"/>
</dbReference>
<dbReference type="Gene3D" id="3.50.50.100">
    <property type="match status" value="1"/>
</dbReference>
<dbReference type="InterPro" id="IPR001202">
    <property type="entry name" value="WW_dom"/>
</dbReference>
<dbReference type="InterPro" id="IPR014710">
    <property type="entry name" value="RmlC-like_jellyroll"/>
</dbReference>
<evidence type="ECO:0000256" key="1">
    <source>
        <dbReference type="ARBA" id="ARBA00005181"/>
    </source>
</evidence>
<dbReference type="GO" id="GO:0050660">
    <property type="term" value="F:flavin adenine dinucleotide binding"/>
    <property type="evidence" value="ECO:0007669"/>
    <property type="project" value="TreeGrafter"/>
</dbReference>
<evidence type="ECO:0000256" key="4">
    <source>
        <dbReference type="ARBA" id="ARBA00013192"/>
    </source>
</evidence>
<keyword evidence="15" id="KW-1185">Reference proteome</keyword>
<dbReference type="GO" id="GO:0019491">
    <property type="term" value="P:ectoine biosynthetic process"/>
    <property type="evidence" value="ECO:0007669"/>
    <property type="project" value="UniProtKB-UniPathway"/>
</dbReference>
<keyword evidence="6" id="KW-0285">Flavoprotein</keyword>
<dbReference type="UniPathway" id="UPA00067">
    <property type="reaction ID" value="UER00123"/>
</dbReference>
<dbReference type="InterPro" id="IPR008775">
    <property type="entry name" value="Phytyl_CoA_dOase-like"/>
</dbReference>
<dbReference type="GO" id="GO:0004174">
    <property type="term" value="F:electron-transferring-flavoprotein dehydrogenase activity"/>
    <property type="evidence" value="ECO:0007669"/>
    <property type="project" value="TreeGrafter"/>
</dbReference>
<feature type="compositionally biased region" description="Basic and acidic residues" evidence="11">
    <location>
        <begin position="1719"/>
        <end position="1734"/>
    </location>
</feature>
<organism evidence="14 15">
    <name type="scientific">Symbiodinium microadriaticum</name>
    <name type="common">Dinoflagellate</name>
    <name type="synonym">Zooxanthella microadriatica</name>
    <dbReference type="NCBI Taxonomy" id="2951"/>
    <lineage>
        <taxon>Eukaryota</taxon>
        <taxon>Sar</taxon>
        <taxon>Alveolata</taxon>
        <taxon>Dinophyceae</taxon>
        <taxon>Suessiales</taxon>
        <taxon>Symbiodiniaceae</taxon>
        <taxon>Symbiodinium</taxon>
    </lineage>
</organism>
<dbReference type="Proteomes" id="UP000186817">
    <property type="component" value="Unassembled WGS sequence"/>
</dbReference>
<feature type="transmembrane region" description="Helical" evidence="12">
    <location>
        <begin position="1925"/>
        <end position="1948"/>
    </location>
</feature>
<feature type="compositionally biased region" description="Low complexity" evidence="11">
    <location>
        <begin position="3348"/>
        <end position="3359"/>
    </location>
</feature>
<dbReference type="Gene3D" id="3.40.630.30">
    <property type="match status" value="1"/>
</dbReference>
<dbReference type="GO" id="GO:0051213">
    <property type="term" value="F:dioxygenase activity"/>
    <property type="evidence" value="ECO:0007669"/>
    <property type="project" value="UniProtKB-KW"/>
</dbReference>
<feature type="compositionally biased region" description="Basic and acidic residues" evidence="11">
    <location>
        <begin position="1823"/>
        <end position="1832"/>
    </location>
</feature>
<keyword evidence="12" id="KW-0812">Transmembrane</keyword>
<dbReference type="GO" id="GO:0005737">
    <property type="term" value="C:cytoplasm"/>
    <property type="evidence" value="ECO:0007669"/>
    <property type="project" value="TreeGrafter"/>
</dbReference>
<evidence type="ECO:0000259" key="13">
    <source>
        <dbReference type="PROSITE" id="PS50020"/>
    </source>
</evidence>
<sequence>MEAFMHIRMTEEEWNTTSSRYGANHYIAGMAARWEHINPLDDDLNSVIPAAIVEDLERDWVQNPRMVFVDDEGEELHVGSMMAMTTARVPSFEPGGMSSDWIKACKVYNAVLNIEEMIVLWIHRRVVVHPVEPDGPRADGGDPPISEMNFRGGIPRLAMMCAQDANELMKFVEVGEDEISEEENVRMMKVTHTVDPREVLPVVDAWVPAMEAELAALDKTAAIKRYKGPEAQQMKKDPNVVIVPSKLVFTIKPGLEPGKIRRKVRCVACGTFSGEYAEELGHVYSAGATIDLVRICLAEKNAHQGWIAATDDIKTAFLRAPIPELPNGRKYAMEAPKAMIRAGLAEPGELWLATAAVYGFQRSPKWWSEHRNATTAKARWPSPNGGEMRVVPCVTDENLHKLVEIDSSGRESIVGYILFYVDDTLAVGPPEYVHGFFDWLEATWETSGREVVSKGYDGYIDELLRKRQVTGFSKVPFMKEWATDEIPENVYTSPALIKEAQQRCGEILWTTQRTRPDAAYAAMMMARLTTRWPERAIQIAKKILCYYNATRDAAFIVEPQQEARLVLYTDASHSPVGTKSISGSLVLWRGVAICWRAANQSLTALSSAEAELIALSEGAQLLRSVKTTLEDMGIRPEMCELRVDATAAIAVASSGGSWRTRHLRLREHWLSELVNSDEYQLMHQPGLDQLADGLTKQLASERAWKLMEAWSFFKGNSSEMKKVTIKESEGVLGHSGQKPEEASGLFGCACEKSVEPYFYNNETQRTQWDVPDVWALEDTGADQAEHPSTPAEQAEFPYMAAATTTNSSASSSLLRGEPDWRQKAPHFVIRTLDDVRALGAVKEARTRTWESRRYLRRVDGFGFSFHQTILKAGSSTRIHYKNHVEAVLVTSGYGELELLQPQQTEGEGFAVFKLEPGSFYGLGGQECHVVRASPDGDLCVSCAFNPPVDGLEDHNAEGVYPAIGADGVPRYVFAAAEVPRLFRPPESLKGGSGETKPALPLTVQTKLGTVVLSLPSHEDGAKMWSLAHSSGLDSNSAYCYIIHCMYFADTCIVAKTPADRMVGFVLGFLPPADPDTYFAWQIAVDSEFRRCRLALSMLEAMRQRLAVRFVAASATAASATPALMACLAAENDTKVEKKIGWLPEDLFPATSPAPPETLCVVGPLGMEKAEKAGPAPGIRQASPYATRGVQSGAVLRVHPVVWPGNSSKPLSQALLNAYEEQGFCILRAVVPPQQIEASRQFLEELVGSINGPSRVDSDCRLVTEAGSSALRSIFAVHEDADSPIAALATSPLITQFARQILADDVYIHQSRVNLQSAFKGAGFSWHSDFETWHAEDGMPCPRSASVVVYLDKNVESNGALMVVPGSHKSFLRCPGRQEGANWEKSLQSQTYGTPADEDILALANKHGIQHCVGEAGDVLIFDSNLLHASCGNRSPWHRRNLFVAFNSWENRLQSPFYAQVPRPEHVAHRDRIARFGAGPGPNLAYFLAKSGLADTVHPKLIRKLTLEKRVELRAAPKIDGSVSAMLGDRQDLYAVQRDGSRMGRMPGPLAARAPFSDPFSSHELQVGLFDVVKSRLLLNSTSMAITSDTGQPGSSVDSKLDLILRRVDEWHLQKQQLDALLASLKPVVAKLSSHHCSSDSSVVMQSHLSAAVTHSHASAGGPGAVQEEDHFVLCARSEDLNSLDAAGQQGHASMSPSDGHRGQITRSKSRSVGHAPSLDAEKWTRQLWEKKHSSASEGPASGRKLSSTPNIKEMDAAFLLAVEAPVHDSIGSGSNGRGAVSSAEELPALSAAIPPSRRQVLPEPPTSLPGKLNEADEEDQDSDEHVPPRRDGTGTTSARLGLSLPASPSMHQLSKQSHTHILDNFILELGAKPESLDDIGCRIASAFPRSLYFAMIFLPLLAHVGTEFAVSHFSPGVDTVHERTIGYSFFAGAVVVHCCGAALGMHLLRTALRSGELSMAIEKLHGFIQNSEEWSQVSRRLRRQHFLGWLISVISFVATLEEWKLRSGVIQPPPISETSAAFRLLGQLIFTMSFILASAVIFLVAYVQAHALHGMDLSLDCWCYEILHDRNFHFGVESWNCMQALIKIMDVCPQYKSAHMAGRPERRFARLAIKKFIARCPSNGYEREVFNPSTYYLQVRHQRNQDVHASCYDILQNLVAKVTGKSMFAMLKQPPTGFYAYLYVDPVGVMIVTGLTFTTTTTIDLLVNYDIRIPATYTAKLTKQLQPDCHKFAVLFGGALHWARAVEQFFRLAGVRCHGIGILPCIRLGGGLRNPIRHAFDRVLVVGWFRRYTSPLLLRLERAVRVCSSGAALTEKCRTIPAFVNQIPTDSCIDDERQYLVHFVLNSSAGFNVKHFTITQELFSKNFILLGGLLSGTGGIPTLRSLNGPIVLEFALDRTFRIPEDEAGAVTMGPRTRATSVRLLIVWTCFHLVSFDAPLIAAGPRCSVLVVGGQFAGTFCARELKSEFDVTLVDAKEFFEFTPGILRAYVQPNHFDSLSFSLAPVMSKIGVRFIAGEVKQLDYDGQQVLADIKALHDSDVMRLKFDYCIVCAGCCFGPFSKWGESLWFPTIHESAREESEWREIDERFLEGRRRHILQEFESLTELNARSASILVVGAGFIGVEWVTELQHYFRNLNLNIVDVLPNCLGPLPPSAAAYCARYMTSVGIKQHYRTKYDPNSMDFWQTIGMPEKADRTFVCIGVKAANYFMPPDTLSVTGPGGGGWILFNQKLQVTTRPPRGAQVGDVWAGGRVFAVGDCNYGCIGNPPDWIMPPVPKVSFPSEEQANHACRNVRLMNAEKGAGLLSLVMDQSGDALMDQALPDPLVKAWKPRLFSEEREVFHLDPAVPSWVTELRDMVTGGKTSIKPCPLTMSNRNPLSENMRLQKLLLLQTRRLDNMRAALAHRVNPLGQLGISLAKMSSAFFGLRRPPPPVPMAPGSSATLPSHDDGQSQWYTNEWAMQILTQLLTIALTLLVIAVARMWNRWTQKPVPTTGPGSDVPTAAPASTGGQTGGHDDGPAKSQIDKKTIDPVSPAKDKSVDAAPSKPVDAKPAGSKDGQGTDSAPPAQPSASDPGAKKATGTGETLQVTPKVLHAEITKVRECLQQFSEKALNLLDGAEGLGSKSDQTIKESESTKREILSVLKYLAASDKDIKDVNTRLTAMEAVLGQLNGRVQTIGTNFDSMAKTQESLLKDIQKHLTAIGGAAKSYSSDTQLLIGVKHDNLEGGIKEILKQQKHMDYENHSSVTRQFTELSKQTDGLGQELLAALHLVQSEQASHKDNIWQVAQVLADAVDQVRTIKDYCERPVPVAMQSGGALPGSSASLPPMAPPNYEPSIPGGRQHIHLQTALPVSRPQSSSPQVTVDMGDGRSINIPVQMQR</sequence>
<name>A0A1Q9EWI6_SYMMI</name>
<feature type="transmembrane region" description="Helical" evidence="12">
    <location>
        <begin position="2024"/>
        <end position="2047"/>
    </location>
</feature>
<evidence type="ECO:0000313" key="14">
    <source>
        <dbReference type="EMBL" id="OLQ11745.1"/>
    </source>
</evidence>
<evidence type="ECO:0000256" key="3">
    <source>
        <dbReference type="ARBA" id="ARBA00009637"/>
    </source>
</evidence>
<proteinExistence type="inferred from homology"/>
<dbReference type="Gene3D" id="2.60.120.620">
    <property type="entry name" value="q2cbj1_9rhob like domain"/>
    <property type="match status" value="1"/>
</dbReference>
<feature type="transmembrane region" description="Helical" evidence="12">
    <location>
        <begin position="1891"/>
        <end position="1913"/>
    </location>
</feature>
<evidence type="ECO:0000256" key="10">
    <source>
        <dbReference type="ARBA" id="ARBA00048714"/>
    </source>
</evidence>
<dbReference type="GO" id="GO:0033990">
    <property type="term" value="F:ectoine synthase activity"/>
    <property type="evidence" value="ECO:0007669"/>
    <property type="project" value="UniProtKB-EC"/>
</dbReference>
<comment type="similarity">
    <text evidence="3">Belongs to the ectoine synthase family.</text>
</comment>
<keyword evidence="8" id="KW-0560">Oxidoreductase</keyword>
<dbReference type="Gene3D" id="2.60.120.10">
    <property type="entry name" value="Jelly Rolls"/>
    <property type="match status" value="1"/>
</dbReference>
<dbReference type="SUPFAM" id="SSF55729">
    <property type="entry name" value="Acyl-CoA N-acyltransferases (Nat)"/>
    <property type="match status" value="1"/>
</dbReference>
<dbReference type="Pfam" id="PF06339">
    <property type="entry name" value="Ectoine_synth"/>
    <property type="match status" value="1"/>
</dbReference>
<keyword evidence="12" id="KW-1133">Transmembrane helix</keyword>
<keyword evidence="7" id="KW-0274">FAD</keyword>
<dbReference type="InterPro" id="IPR010462">
    <property type="entry name" value="Ectoine_synth"/>
</dbReference>
<dbReference type="InterPro" id="IPR016181">
    <property type="entry name" value="Acyl_CoA_acyltransferase"/>
</dbReference>
<reference evidence="14 15" key="1">
    <citation type="submission" date="2016-02" db="EMBL/GenBank/DDBJ databases">
        <title>Genome analysis of coral dinoflagellate symbionts highlights evolutionary adaptations to a symbiotic lifestyle.</title>
        <authorList>
            <person name="Aranda M."/>
            <person name="Li Y."/>
            <person name="Liew Y.J."/>
            <person name="Baumgarten S."/>
            <person name="Simakov O."/>
            <person name="Wilson M."/>
            <person name="Piel J."/>
            <person name="Ashoor H."/>
            <person name="Bougouffa S."/>
            <person name="Bajic V.B."/>
            <person name="Ryu T."/>
            <person name="Ravasi T."/>
            <person name="Bayer T."/>
            <person name="Micklem G."/>
            <person name="Kim H."/>
            <person name="Bhak J."/>
            <person name="Lajeunesse T.C."/>
            <person name="Voolstra C.R."/>
        </authorList>
    </citation>
    <scope>NUCLEOTIDE SEQUENCE [LARGE SCALE GENOMIC DNA]</scope>
    <source>
        <strain evidence="14 15">CCMP2467</strain>
    </source>
</reference>
<comment type="similarity">
    <text evidence="2">Belongs to the FAD-dependent oxidoreductase family.</text>
</comment>
<gene>
    <name evidence="14" type="primary">ectD</name>
    <name evidence="14" type="ORF">AK812_SmicGene4380</name>
</gene>
<keyword evidence="12" id="KW-0472">Membrane</keyword>
<dbReference type="PANTHER" id="PTHR43735:SF3">
    <property type="entry name" value="FERROPTOSIS SUPPRESSOR PROTEIN 1"/>
    <property type="match status" value="1"/>
</dbReference>
<dbReference type="InterPro" id="IPR036188">
    <property type="entry name" value="FAD/NAD-bd_sf"/>
</dbReference>
<evidence type="ECO:0000256" key="11">
    <source>
        <dbReference type="SAM" id="MobiDB-lite"/>
    </source>
</evidence>
<dbReference type="SUPFAM" id="SSF51197">
    <property type="entry name" value="Clavaminate synthase-like"/>
    <property type="match status" value="1"/>
</dbReference>
<feature type="domain" description="WW" evidence="13">
    <location>
        <begin position="756"/>
        <end position="773"/>
    </location>
</feature>
<evidence type="ECO:0000313" key="15">
    <source>
        <dbReference type="Proteomes" id="UP000186817"/>
    </source>
</evidence>
<evidence type="ECO:0000256" key="9">
    <source>
        <dbReference type="ARBA" id="ARBA00033271"/>
    </source>
</evidence>
<dbReference type="PROSITE" id="PS50020">
    <property type="entry name" value="WW_DOMAIN_2"/>
    <property type="match status" value="1"/>
</dbReference>
<dbReference type="InterPro" id="IPR023753">
    <property type="entry name" value="FAD/NAD-binding_dom"/>
</dbReference>
<accession>A0A1Q9EWI6</accession>
<dbReference type="InterPro" id="IPR011051">
    <property type="entry name" value="RmlC_Cupin_sf"/>
</dbReference>
<protein>
    <recommendedName>
        <fullName evidence="5">L-ectoine synthase</fullName>
        <ecNumber evidence="4">4.2.1.108</ecNumber>
    </recommendedName>
    <alternativeName>
        <fullName evidence="9">N-acetyldiaminobutyrate dehydratase</fullName>
    </alternativeName>
</protein>
<feature type="region of interest" description="Disordered" evidence="11">
    <location>
        <begin position="1791"/>
        <end position="1850"/>
    </location>
</feature>
<dbReference type="Pfam" id="PF07992">
    <property type="entry name" value="Pyr_redox_2"/>
    <property type="match status" value="1"/>
</dbReference>
<dbReference type="OrthoDB" id="2328924at2759"/>
<evidence type="ECO:0000256" key="12">
    <source>
        <dbReference type="SAM" id="Phobius"/>
    </source>
</evidence>
<comment type="pathway">
    <text evidence="1">Amine and polyamine biosynthesis; ectoine biosynthesis; L-ectoine from L-aspartate 4-semialdehyde: step 3/3.</text>
</comment>